<proteinExistence type="predicted"/>
<name>A0A3R9EM26_9ENTR</name>
<dbReference type="AlphaFoldDB" id="A0A3R9EM26"/>
<sequence length="199" mass="22755">MTTNSVNAVISFLTNREANLHEISAAIGMEPNRASTLLGGLLRSGTVVRTGRMRKYVYRLAQDFRTPEQIYQVRVKAVQAALAEQRRLSFAEVRSLLRESEWITRAFLELACKNGDLHKQGKQGFFLTFQDYESYIEQSARRSDAKRRATSAAYREARKTQARRTESEKPADSVNIVCDECRQNWQGYQIHKLFGSARA</sequence>
<reference evidence="1 2" key="1">
    <citation type="submission" date="2018-10" db="EMBL/GenBank/DDBJ databases">
        <title>Transmission dynamics of multidrug resistant bacteria on intensive care unit surfaces.</title>
        <authorList>
            <person name="D'Souza A.W."/>
            <person name="Potter R.F."/>
            <person name="Wallace M."/>
            <person name="Shupe A."/>
            <person name="Patel S."/>
            <person name="Sun S."/>
            <person name="Gul D."/>
            <person name="Kwon J.H."/>
            <person name="Andleeb S."/>
            <person name="Burnham C.-A.D."/>
            <person name="Dantas G."/>
        </authorList>
    </citation>
    <scope>NUCLEOTIDE SEQUENCE [LARGE SCALE GENOMIC DNA]</scope>
    <source>
        <strain evidence="1 2">AS_373</strain>
    </source>
</reference>
<dbReference type="Proteomes" id="UP000275331">
    <property type="component" value="Unassembled WGS sequence"/>
</dbReference>
<protein>
    <submittedName>
        <fullName evidence="1">Uncharacterized protein</fullName>
    </submittedName>
</protein>
<organism evidence="1 2">
    <name type="scientific">Atlantibacter subterraneus</name>
    <dbReference type="NCBI Taxonomy" id="255519"/>
    <lineage>
        <taxon>Bacteria</taxon>
        <taxon>Pseudomonadati</taxon>
        <taxon>Pseudomonadota</taxon>
        <taxon>Gammaproteobacteria</taxon>
        <taxon>Enterobacterales</taxon>
        <taxon>Enterobacteriaceae</taxon>
        <taxon>Atlantibacter</taxon>
    </lineage>
</organism>
<dbReference type="SUPFAM" id="SSF46785">
    <property type="entry name" value="Winged helix' DNA-binding domain"/>
    <property type="match status" value="1"/>
</dbReference>
<dbReference type="EMBL" id="RHXB01000005">
    <property type="protein sequence ID" value="RSE26570.1"/>
    <property type="molecule type" value="Genomic_DNA"/>
</dbReference>
<dbReference type="InterPro" id="IPR036390">
    <property type="entry name" value="WH_DNA-bd_sf"/>
</dbReference>
<comment type="caution">
    <text evidence="1">The sequence shown here is derived from an EMBL/GenBank/DDBJ whole genome shotgun (WGS) entry which is preliminary data.</text>
</comment>
<evidence type="ECO:0000313" key="2">
    <source>
        <dbReference type="Proteomes" id="UP000275331"/>
    </source>
</evidence>
<dbReference type="OrthoDB" id="6626058at2"/>
<accession>A0A3R9EM26</accession>
<evidence type="ECO:0000313" key="1">
    <source>
        <dbReference type="EMBL" id="RSE26570.1"/>
    </source>
</evidence>
<dbReference type="RefSeq" id="WP_125293534.1">
    <property type="nucleotide sequence ID" value="NZ_DAIRID010000069.1"/>
</dbReference>
<gene>
    <name evidence="1" type="ORF">EGT71_09055</name>
</gene>